<comment type="similarity">
    <text evidence="1">Belongs to the UPF0177 family.</text>
</comment>
<evidence type="ECO:0000259" key="3">
    <source>
        <dbReference type="Pfam" id="PF02517"/>
    </source>
</evidence>
<dbReference type="GO" id="GO:0004175">
    <property type="term" value="F:endopeptidase activity"/>
    <property type="evidence" value="ECO:0007669"/>
    <property type="project" value="UniProtKB-ARBA"/>
</dbReference>
<protein>
    <recommendedName>
        <fullName evidence="3">CAAX prenyl protease 2/Lysostaphin resistance protein A-like domain-containing protein</fullName>
    </recommendedName>
</protein>
<gene>
    <name evidence="4" type="ORF">LRA02_14800</name>
</gene>
<dbReference type="InterPro" id="IPR003675">
    <property type="entry name" value="Rce1/LyrA-like_dom"/>
</dbReference>
<evidence type="ECO:0000313" key="5">
    <source>
        <dbReference type="Proteomes" id="UP000321569"/>
    </source>
</evidence>
<dbReference type="AlphaFoldDB" id="A0A512PN41"/>
<comment type="caution">
    <text evidence="4">The sequence shown here is derived from an EMBL/GenBank/DDBJ whole genome shotgun (WGS) entry which is preliminary data.</text>
</comment>
<evidence type="ECO:0000256" key="2">
    <source>
        <dbReference type="SAM" id="Phobius"/>
    </source>
</evidence>
<dbReference type="EMBL" id="BKAM01000025">
    <property type="protein sequence ID" value="GEP72612.1"/>
    <property type="molecule type" value="Genomic_DNA"/>
</dbReference>
<feature type="transmembrane region" description="Helical" evidence="2">
    <location>
        <begin position="225"/>
        <end position="247"/>
    </location>
</feature>
<keyword evidence="2" id="KW-0812">Transmembrane</keyword>
<dbReference type="Proteomes" id="UP000321569">
    <property type="component" value="Unassembled WGS sequence"/>
</dbReference>
<reference evidence="4 5" key="1">
    <citation type="submission" date="2019-07" db="EMBL/GenBank/DDBJ databases">
        <title>Whole genome shotgun sequence of Lactobacillus rapi NBRC 109618.</title>
        <authorList>
            <person name="Hosoyama A."/>
            <person name="Uohara A."/>
            <person name="Ohji S."/>
            <person name="Ichikawa N."/>
        </authorList>
    </citation>
    <scope>NUCLEOTIDE SEQUENCE [LARGE SCALE GENOMIC DNA]</scope>
    <source>
        <strain evidence="4 5">NBRC 109618</strain>
    </source>
</reference>
<feature type="transmembrane region" description="Helical" evidence="2">
    <location>
        <begin position="170"/>
        <end position="192"/>
    </location>
</feature>
<feature type="domain" description="CAAX prenyl protease 2/Lysostaphin resistance protein A-like" evidence="3">
    <location>
        <begin position="104"/>
        <end position="212"/>
    </location>
</feature>
<keyword evidence="2" id="KW-1133">Transmembrane helix</keyword>
<dbReference type="RefSeq" id="WP_056982529.1">
    <property type="nucleotide sequence ID" value="NZ_BKAM01000025.1"/>
</dbReference>
<dbReference type="STRING" id="1423795.FD12_GL000157"/>
<proteinExistence type="inferred from homology"/>
<dbReference type="OrthoDB" id="9975478at2"/>
<dbReference type="GO" id="GO:0080120">
    <property type="term" value="P:CAAX-box protein maturation"/>
    <property type="evidence" value="ECO:0007669"/>
    <property type="project" value="UniProtKB-ARBA"/>
</dbReference>
<keyword evidence="2" id="KW-0472">Membrane</keyword>
<evidence type="ECO:0000256" key="1">
    <source>
        <dbReference type="ARBA" id="ARBA00009067"/>
    </source>
</evidence>
<feature type="transmembrane region" description="Helical" evidence="2">
    <location>
        <begin position="43"/>
        <end position="62"/>
    </location>
</feature>
<feature type="transmembrane region" description="Helical" evidence="2">
    <location>
        <begin position="199"/>
        <end position="219"/>
    </location>
</feature>
<sequence>MIEDSKSSGGEQILVAIILFIFQMFISAFVSDASLVSNGTIQLIYSIFVLFETWHLLGTGRIFKKNIVANKKMIHYASMIICGLVVFIFLQDLPFHFAHSSKMLVGAGILALSSAISEEYIFRGLFTSAILKIIEYYDSISFKITVTALITSFLDASLIAVPYILGMTKLSLTVFGLEFGLNLLLSLVFFCVRMMTNGFRWCVGLHFMVDLMLSITTTNPLTNPVIGGLLAIVACLLLGGLFIYLNLIDHQLLTAESAN</sequence>
<name>A0A512PN41_9LACO</name>
<feature type="transmembrane region" description="Helical" evidence="2">
    <location>
        <begin position="142"/>
        <end position="164"/>
    </location>
</feature>
<dbReference type="Pfam" id="PF02517">
    <property type="entry name" value="Rce1-like"/>
    <property type="match status" value="1"/>
</dbReference>
<accession>A0A512PN41</accession>
<feature type="transmembrane region" description="Helical" evidence="2">
    <location>
        <begin position="12"/>
        <end position="31"/>
    </location>
</feature>
<evidence type="ECO:0000313" key="4">
    <source>
        <dbReference type="EMBL" id="GEP72612.1"/>
    </source>
</evidence>
<organism evidence="4 5">
    <name type="scientific">Lentilactobacillus rapi</name>
    <dbReference type="NCBI Taxonomy" id="481723"/>
    <lineage>
        <taxon>Bacteria</taxon>
        <taxon>Bacillati</taxon>
        <taxon>Bacillota</taxon>
        <taxon>Bacilli</taxon>
        <taxon>Lactobacillales</taxon>
        <taxon>Lactobacillaceae</taxon>
        <taxon>Lentilactobacillus</taxon>
    </lineage>
</organism>
<feature type="transmembrane region" description="Helical" evidence="2">
    <location>
        <begin position="103"/>
        <end position="122"/>
    </location>
</feature>
<feature type="transmembrane region" description="Helical" evidence="2">
    <location>
        <begin position="74"/>
        <end position="91"/>
    </location>
</feature>